<feature type="region of interest" description="Disordered" evidence="5">
    <location>
        <begin position="217"/>
        <end position="243"/>
    </location>
</feature>
<dbReference type="GO" id="GO:0006355">
    <property type="term" value="P:regulation of DNA-templated transcription"/>
    <property type="evidence" value="ECO:0007669"/>
    <property type="project" value="InterPro"/>
</dbReference>
<comment type="subcellular location">
    <subcellularLocation>
        <location evidence="4">Nucleus</location>
    </subcellularLocation>
</comment>
<reference evidence="8" key="2">
    <citation type="submission" date="2023-11" db="UniProtKB">
        <authorList>
            <consortium name="WormBaseParasite"/>
        </authorList>
    </citation>
    <scope>IDENTIFICATION</scope>
</reference>
<dbReference type="InterPro" id="IPR009057">
    <property type="entry name" value="Homeodomain-like_sf"/>
</dbReference>
<evidence type="ECO:0000256" key="5">
    <source>
        <dbReference type="SAM" id="MobiDB-lite"/>
    </source>
</evidence>
<evidence type="ECO:0000313" key="7">
    <source>
        <dbReference type="Proteomes" id="UP000050795"/>
    </source>
</evidence>
<name>A0AA85K794_TRIRE</name>
<evidence type="ECO:0000259" key="6">
    <source>
        <dbReference type="PROSITE" id="PS50071"/>
    </source>
</evidence>
<feature type="domain" description="Homeobox" evidence="6">
    <location>
        <begin position="565"/>
        <end position="619"/>
    </location>
</feature>
<evidence type="ECO:0000256" key="3">
    <source>
        <dbReference type="ARBA" id="ARBA00023242"/>
    </source>
</evidence>
<keyword evidence="2 4" id="KW-0371">Homeobox</keyword>
<organism evidence="7 8">
    <name type="scientific">Trichobilharzia regenti</name>
    <name type="common">Nasal bird schistosome</name>
    <dbReference type="NCBI Taxonomy" id="157069"/>
    <lineage>
        <taxon>Eukaryota</taxon>
        <taxon>Metazoa</taxon>
        <taxon>Spiralia</taxon>
        <taxon>Lophotrochozoa</taxon>
        <taxon>Platyhelminthes</taxon>
        <taxon>Trematoda</taxon>
        <taxon>Digenea</taxon>
        <taxon>Strigeidida</taxon>
        <taxon>Schistosomatoidea</taxon>
        <taxon>Schistosomatidae</taxon>
        <taxon>Trichobilharzia</taxon>
    </lineage>
</organism>
<reference evidence="7" key="1">
    <citation type="submission" date="2022-06" db="EMBL/GenBank/DDBJ databases">
        <authorList>
            <person name="Berger JAMES D."/>
            <person name="Berger JAMES D."/>
        </authorList>
    </citation>
    <scope>NUCLEOTIDE SEQUENCE [LARGE SCALE GENOMIC DNA]</scope>
</reference>
<dbReference type="SUPFAM" id="SSF46689">
    <property type="entry name" value="Homeodomain-like"/>
    <property type="match status" value="1"/>
</dbReference>
<dbReference type="Gene3D" id="1.10.10.60">
    <property type="entry name" value="Homeodomain-like"/>
    <property type="match status" value="1"/>
</dbReference>
<accession>A0AA85K794</accession>
<sequence>MMNFNHNSATDRLDSDTDDSSFHSPTYRIVTDSPTEVEYYPVLYESEPNKTSADNNRVHIESSVNESGYNSYCNHSHLSTDEVYQIAQTAYRGNSLQNEPEKQFCGNNTCQLGYVSRGYSHNTANGVEYTNNASDAASAIASIVNKENIPNYNSLSEFLATAIRYNYTPQVCNTYAPNPYYQHNVTSTPDTKIKNAGQQYLERNHHVLWSNQASNQYNQPTSDGSETAFISGTGNEGDSSFPSASTSLNLFTDSHLNQLVCKKAFVQRMMALQHQTSHNTEISHKTSHHIMECRTAPIEGITSSTETENSESFIGPWHRVEKFYGGNNRWKTDEVYHSDIKSSEDINMVHRNPVTYNENYGTPSNSQTQRIACANVSAHCEASLDTSLNINVLHADCNTKENVPTFHSIPQSSGDYSNTDETSNPDLISASTSTVFQAPLAECSNQMHQNEGNYDYDSASWKQQNIFPQGSGICISEIRIKLEDTGKSDTSVNALASTSFDMSTLQPEYNESSADGSTFRENEFTQEASSSISSSVIRDQPLKRISRMRSSRFSRCSYLNRNRPLNSNAVDIMEDWYLNHEDKPYPSTIEKQWLAANGGITVMQVNSWFANRRTRASNTRPKKNRVKLFEQIYELSVELESLSQGRVKALAIQERIGEIINEYLK</sequence>
<dbReference type="InterPro" id="IPR001356">
    <property type="entry name" value="HD"/>
</dbReference>
<evidence type="ECO:0000256" key="2">
    <source>
        <dbReference type="ARBA" id="ARBA00023155"/>
    </source>
</evidence>
<dbReference type="Proteomes" id="UP000050795">
    <property type="component" value="Unassembled WGS sequence"/>
</dbReference>
<dbReference type="PANTHER" id="PTHR11850">
    <property type="entry name" value="HOMEOBOX PROTEIN TRANSCRIPTION FACTORS"/>
    <property type="match status" value="1"/>
</dbReference>
<dbReference type="Pfam" id="PF05920">
    <property type="entry name" value="Homeobox_KN"/>
    <property type="match status" value="1"/>
</dbReference>
<dbReference type="GO" id="GO:0005634">
    <property type="term" value="C:nucleus"/>
    <property type="evidence" value="ECO:0007669"/>
    <property type="project" value="UniProtKB-SubCell"/>
</dbReference>
<evidence type="ECO:0000313" key="8">
    <source>
        <dbReference type="WBParaSite" id="TREG1_70610.1"/>
    </source>
</evidence>
<evidence type="ECO:0000256" key="1">
    <source>
        <dbReference type="ARBA" id="ARBA00023125"/>
    </source>
</evidence>
<dbReference type="AlphaFoldDB" id="A0AA85K794"/>
<keyword evidence="1 4" id="KW-0238">DNA-binding</keyword>
<proteinExistence type="predicted"/>
<protein>
    <recommendedName>
        <fullName evidence="6">Homeobox domain-containing protein</fullName>
    </recommendedName>
</protein>
<dbReference type="CDD" id="cd00086">
    <property type="entry name" value="homeodomain"/>
    <property type="match status" value="1"/>
</dbReference>
<dbReference type="InterPro" id="IPR008422">
    <property type="entry name" value="KN_HD"/>
</dbReference>
<evidence type="ECO:0000256" key="4">
    <source>
        <dbReference type="PROSITE-ProRule" id="PRU00108"/>
    </source>
</evidence>
<keyword evidence="7" id="KW-1185">Reference proteome</keyword>
<dbReference type="GO" id="GO:0003677">
    <property type="term" value="F:DNA binding"/>
    <property type="evidence" value="ECO:0007669"/>
    <property type="project" value="UniProtKB-UniRule"/>
</dbReference>
<dbReference type="SMART" id="SM00389">
    <property type="entry name" value="HOX"/>
    <property type="match status" value="1"/>
</dbReference>
<dbReference type="PROSITE" id="PS50071">
    <property type="entry name" value="HOMEOBOX_2"/>
    <property type="match status" value="1"/>
</dbReference>
<feature type="region of interest" description="Disordered" evidence="5">
    <location>
        <begin position="1"/>
        <end position="27"/>
    </location>
</feature>
<feature type="DNA-binding region" description="Homeobox" evidence="4">
    <location>
        <begin position="567"/>
        <end position="620"/>
    </location>
</feature>
<keyword evidence="3 4" id="KW-0539">Nucleus</keyword>
<dbReference type="InterPro" id="IPR050224">
    <property type="entry name" value="TALE_homeobox"/>
</dbReference>
<dbReference type="WBParaSite" id="TREG1_70610.1">
    <property type="protein sequence ID" value="TREG1_70610.1"/>
    <property type="gene ID" value="TREG1_70610"/>
</dbReference>